<sequence length="112" mass="12285">MTIVFVKKGRVNNSPPLAGTGRYTFIAVSSCTSSSYSSSHLLLLFFSISFFSSSLVQRVAIVDGHVAVNEPGSCIYNKKFQIQRLLVRFVLKYDLDARSATSSVGLEFHKSG</sequence>
<evidence type="ECO:0000313" key="2">
    <source>
        <dbReference type="Proteomes" id="UP000811246"/>
    </source>
</evidence>
<dbReference type="Proteomes" id="UP000811246">
    <property type="component" value="Chromosome 3"/>
</dbReference>
<dbReference type="AlphaFoldDB" id="A0A922JZU7"/>
<accession>A0A922JZU7</accession>
<reference evidence="1" key="1">
    <citation type="submission" date="2021-01" db="EMBL/GenBank/DDBJ databases">
        <authorList>
            <person name="Lovell J.T."/>
            <person name="Bentley N."/>
            <person name="Bhattarai G."/>
            <person name="Jenkins J.W."/>
            <person name="Sreedasyam A."/>
            <person name="Alarcon Y."/>
            <person name="Bock C."/>
            <person name="Boston L."/>
            <person name="Carlson J."/>
            <person name="Cervantes K."/>
            <person name="Clermont K."/>
            <person name="Krom N."/>
            <person name="Kubenka K."/>
            <person name="Mamidi S."/>
            <person name="Mattison C."/>
            <person name="Monteros M."/>
            <person name="Pisani C."/>
            <person name="Plott C."/>
            <person name="Rajasekar S."/>
            <person name="Rhein H.S."/>
            <person name="Rohla C."/>
            <person name="Song M."/>
            <person name="Hilaire R.S."/>
            <person name="Shu S."/>
            <person name="Wells L."/>
            <person name="Wang X."/>
            <person name="Webber J."/>
            <person name="Heerema R.J."/>
            <person name="Klein P."/>
            <person name="Conner P."/>
            <person name="Grauke L."/>
            <person name="Grimwood J."/>
            <person name="Schmutz J."/>
            <person name="Randall J.J."/>
        </authorList>
    </citation>
    <scope>NUCLEOTIDE SEQUENCE</scope>
    <source>
        <tissue evidence="1">Leaf</tissue>
    </source>
</reference>
<gene>
    <name evidence="1" type="ORF">I3842_03G205100</name>
</gene>
<evidence type="ECO:0000313" key="1">
    <source>
        <dbReference type="EMBL" id="KAG6723369.1"/>
    </source>
</evidence>
<organism evidence="1 2">
    <name type="scientific">Carya illinoinensis</name>
    <name type="common">Pecan</name>
    <dbReference type="NCBI Taxonomy" id="32201"/>
    <lineage>
        <taxon>Eukaryota</taxon>
        <taxon>Viridiplantae</taxon>
        <taxon>Streptophyta</taxon>
        <taxon>Embryophyta</taxon>
        <taxon>Tracheophyta</taxon>
        <taxon>Spermatophyta</taxon>
        <taxon>Magnoliopsida</taxon>
        <taxon>eudicotyledons</taxon>
        <taxon>Gunneridae</taxon>
        <taxon>Pentapetalae</taxon>
        <taxon>rosids</taxon>
        <taxon>fabids</taxon>
        <taxon>Fagales</taxon>
        <taxon>Juglandaceae</taxon>
        <taxon>Carya</taxon>
    </lineage>
</organism>
<dbReference type="EMBL" id="CM031827">
    <property type="protein sequence ID" value="KAG6723369.1"/>
    <property type="molecule type" value="Genomic_DNA"/>
</dbReference>
<protein>
    <submittedName>
        <fullName evidence="1">Uncharacterized protein</fullName>
    </submittedName>
</protein>
<proteinExistence type="predicted"/>
<comment type="caution">
    <text evidence="1">The sequence shown here is derived from an EMBL/GenBank/DDBJ whole genome shotgun (WGS) entry which is preliminary data.</text>
</comment>
<name>A0A922JZU7_CARIL</name>